<keyword evidence="3" id="KW-1185">Reference proteome</keyword>
<evidence type="ECO:0000313" key="3">
    <source>
        <dbReference type="Proteomes" id="UP000827092"/>
    </source>
</evidence>
<proteinExistence type="predicted"/>
<keyword evidence="1" id="KW-0472">Membrane</keyword>
<dbReference type="EMBL" id="JAFNEN010000064">
    <property type="protein sequence ID" value="KAG8196725.1"/>
    <property type="molecule type" value="Genomic_DNA"/>
</dbReference>
<evidence type="ECO:0000256" key="1">
    <source>
        <dbReference type="SAM" id="Phobius"/>
    </source>
</evidence>
<sequence length="122" mass="12868">MIGEALIQRQKPMALVLPLMAGSSLIGVALIQRPVAYGTSPTPSRGDVAWAAAQTKWQVTSMIGEALIQRQKPMALVLPLMAGSSLIGVALIQRPVAYGTSPTPSRGDVAWAAAQTKVIFRC</sequence>
<reference evidence="2 3" key="1">
    <citation type="journal article" date="2022" name="Nat. Ecol. Evol.">
        <title>A masculinizing supergene underlies an exaggerated male reproductive morph in a spider.</title>
        <authorList>
            <person name="Hendrickx F."/>
            <person name="De Corte Z."/>
            <person name="Sonet G."/>
            <person name="Van Belleghem S.M."/>
            <person name="Kostlbacher S."/>
            <person name="Vangestel C."/>
        </authorList>
    </citation>
    <scope>NUCLEOTIDE SEQUENCE [LARGE SCALE GENOMIC DNA]</scope>
    <source>
        <strain evidence="2">W744_W776</strain>
    </source>
</reference>
<keyword evidence="1" id="KW-1133">Transmembrane helix</keyword>
<feature type="transmembrane region" description="Helical" evidence="1">
    <location>
        <begin position="74"/>
        <end position="92"/>
    </location>
</feature>
<feature type="transmembrane region" description="Helical" evidence="1">
    <location>
        <begin position="12"/>
        <end position="31"/>
    </location>
</feature>
<accession>A0AAV6VIU2</accession>
<evidence type="ECO:0000313" key="2">
    <source>
        <dbReference type="EMBL" id="KAG8196725.1"/>
    </source>
</evidence>
<dbReference type="AlphaFoldDB" id="A0AAV6VIU2"/>
<organism evidence="2 3">
    <name type="scientific">Oedothorax gibbosus</name>
    <dbReference type="NCBI Taxonomy" id="931172"/>
    <lineage>
        <taxon>Eukaryota</taxon>
        <taxon>Metazoa</taxon>
        <taxon>Ecdysozoa</taxon>
        <taxon>Arthropoda</taxon>
        <taxon>Chelicerata</taxon>
        <taxon>Arachnida</taxon>
        <taxon>Araneae</taxon>
        <taxon>Araneomorphae</taxon>
        <taxon>Entelegynae</taxon>
        <taxon>Araneoidea</taxon>
        <taxon>Linyphiidae</taxon>
        <taxon>Erigoninae</taxon>
        <taxon>Oedothorax</taxon>
    </lineage>
</organism>
<name>A0AAV6VIU2_9ARAC</name>
<keyword evidence="1" id="KW-0812">Transmembrane</keyword>
<dbReference type="Proteomes" id="UP000827092">
    <property type="component" value="Unassembled WGS sequence"/>
</dbReference>
<protein>
    <submittedName>
        <fullName evidence="2">Uncharacterized protein</fullName>
    </submittedName>
</protein>
<comment type="caution">
    <text evidence="2">The sequence shown here is derived from an EMBL/GenBank/DDBJ whole genome shotgun (WGS) entry which is preliminary data.</text>
</comment>
<gene>
    <name evidence="2" type="ORF">JTE90_014461</name>
</gene>